<dbReference type="EMBL" id="LAZR01018694">
    <property type="protein sequence ID" value="KKL95362.1"/>
    <property type="molecule type" value="Genomic_DNA"/>
</dbReference>
<name>A0A0F9J8C7_9ZZZZ</name>
<sequence length="156" mass="17375">MAAKTSITRINAAEPLNRLIRLDRLEFRKLLDLYFQALRADWIYHETRQKSGTKAAADKGHTAASAWNACTVSLLVLRDMRTVDPDLRAAVEVLLKTCPGEMPSSGDLMRCGTEMLVLANKYKRSSSDLMPLLDEAFCLIESYHGTQALMSAQRAA</sequence>
<organism evidence="1">
    <name type="scientific">marine sediment metagenome</name>
    <dbReference type="NCBI Taxonomy" id="412755"/>
    <lineage>
        <taxon>unclassified sequences</taxon>
        <taxon>metagenomes</taxon>
        <taxon>ecological metagenomes</taxon>
    </lineage>
</organism>
<accession>A0A0F9J8C7</accession>
<evidence type="ECO:0000313" key="1">
    <source>
        <dbReference type="EMBL" id="KKL95362.1"/>
    </source>
</evidence>
<gene>
    <name evidence="1" type="ORF">LCGC14_1855360</name>
</gene>
<protein>
    <submittedName>
        <fullName evidence="1">Uncharacterized protein</fullName>
    </submittedName>
</protein>
<proteinExistence type="predicted"/>
<comment type="caution">
    <text evidence="1">The sequence shown here is derived from an EMBL/GenBank/DDBJ whole genome shotgun (WGS) entry which is preliminary data.</text>
</comment>
<dbReference type="AlphaFoldDB" id="A0A0F9J8C7"/>
<reference evidence="1" key="1">
    <citation type="journal article" date="2015" name="Nature">
        <title>Complex archaea that bridge the gap between prokaryotes and eukaryotes.</title>
        <authorList>
            <person name="Spang A."/>
            <person name="Saw J.H."/>
            <person name="Jorgensen S.L."/>
            <person name="Zaremba-Niedzwiedzka K."/>
            <person name="Martijn J."/>
            <person name="Lind A.E."/>
            <person name="van Eijk R."/>
            <person name="Schleper C."/>
            <person name="Guy L."/>
            <person name="Ettema T.J."/>
        </authorList>
    </citation>
    <scope>NUCLEOTIDE SEQUENCE</scope>
</reference>